<comment type="caution">
    <text evidence="2">The sequence shown here is derived from an EMBL/GenBank/DDBJ whole genome shotgun (WGS) entry which is preliminary data.</text>
</comment>
<evidence type="ECO:0000313" key="3">
    <source>
        <dbReference type="Proteomes" id="UP001139000"/>
    </source>
</evidence>
<proteinExistence type="predicted"/>
<keyword evidence="3" id="KW-1185">Reference proteome</keyword>
<dbReference type="RefSeq" id="WP_234655756.1">
    <property type="nucleotide sequence ID" value="NZ_CP094997.1"/>
</dbReference>
<reference evidence="2" key="1">
    <citation type="submission" date="2021-12" db="EMBL/GenBank/DDBJ databases">
        <title>Novel species in genus Dyadobacter.</title>
        <authorList>
            <person name="Ma C."/>
        </authorList>
    </citation>
    <scope>NUCLEOTIDE SEQUENCE</scope>
    <source>
        <strain evidence="2">LJ419</strain>
    </source>
</reference>
<feature type="transmembrane region" description="Helical" evidence="1">
    <location>
        <begin position="16"/>
        <end position="38"/>
    </location>
</feature>
<dbReference type="AlphaFoldDB" id="A0A9X1PKM6"/>
<evidence type="ECO:0000256" key="1">
    <source>
        <dbReference type="SAM" id="Phobius"/>
    </source>
</evidence>
<organism evidence="2 3">
    <name type="scientific">Dyadobacter chenwenxiniae</name>
    <dbReference type="NCBI Taxonomy" id="2906456"/>
    <lineage>
        <taxon>Bacteria</taxon>
        <taxon>Pseudomonadati</taxon>
        <taxon>Bacteroidota</taxon>
        <taxon>Cytophagia</taxon>
        <taxon>Cytophagales</taxon>
        <taxon>Spirosomataceae</taxon>
        <taxon>Dyadobacter</taxon>
    </lineage>
</organism>
<evidence type="ECO:0000313" key="2">
    <source>
        <dbReference type="EMBL" id="MCF0062663.1"/>
    </source>
</evidence>
<keyword evidence="1" id="KW-0812">Transmembrane</keyword>
<feature type="transmembrane region" description="Helical" evidence="1">
    <location>
        <begin position="53"/>
        <end position="70"/>
    </location>
</feature>
<sequence>MYIPLNKRYLLKLKSVLPLFTIVVWSSVLVLGLVRWWLFMGQYPLLEVNEEMWELYIPAFIALGPIWYWMKFERLTFRKSQRSRVEQLQLIGYFTLFGMLAVSQAYLSTFESRMVVVKDVKQIEQMKEARYYKIDTFAVYKPIGGAYYTSSVDGRFQSNLKFDIYFVNPILTHKKQFITRTPRFWYGVKFNKKISNYLNSQEKQKRFQAFYQECVNKMINYDFQRLDHFERKPASFDRQGFRNAVRNALQRPINNEFVILEAKNKVFENKDNQKVIWTFLTYFIGCGVYMLALIKPGYSSELSDE</sequence>
<protein>
    <submittedName>
        <fullName evidence="2">Uncharacterized protein</fullName>
    </submittedName>
</protein>
<keyword evidence="1" id="KW-0472">Membrane</keyword>
<keyword evidence="1" id="KW-1133">Transmembrane helix</keyword>
<accession>A0A9X1PKM6</accession>
<gene>
    <name evidence="2" type="ORF">LXM26_14240</name>
</gene>
<feature type="transmembrane region" description="Helical" evidence="1">
    <location>
        <begin position="275"/>
        <end position="294"/>
    </location>
</feature>
<name>A0A9X1PKM6_9BACT</name>
<dbReference type="Proteomes" id="UP001139000">
    <property type="component" value="Unassembled WGS sequence"/>
</dbReference>
<dbReference type="EMBL" id="JAJTTC010000002">
    <property type="protein sequence ID" value="MCF0062663.1"/>
    <property type="molecule type" value="Genomic_DNA"/>
</dbReference>